<evidence type="ECO:0000313" key="2">
    <source>
        <dbReference type="EMBL" id="EAT86433.1"/>
    </source>
</evidence>
<dbReference type="Proteomes" id="UP000001055">
    <property type="component" value="Unassembled WGS sequence"/>
</dbReference>
<keyword evidence="1" id="KW-1133">Transmembrane helix</keyword>
<dbReference type="AlphaFoldDB" id="Q0UNR2"/>
<dbReference type="GeneID" id="5973847"/>
<keyword evidence="1" id="KW-0812">Transmembrane</keyword>
<feature type="transmembrane region" description="Helical" evidence="1">
    <location>
        <begin position="6"/>
        <end position="25"/>
    </location>
</feature>
<organism evidence="2 3">
    <name type="scientific">Phaeosphaeria nodorum (strain SN15 / ATCC MYA-4574 / FGSC 10173)</name>
    <name type="common">Glume blotch fungus</name>
    <name type="synonym">Parastagonospora nodorum</name>
    <dbReference type="NCBI Taxonomy" id="321614"/>
    <lineage>
        <taxon>Eukaryota</taxon>
        <taxon>Fungi</taxon>
        <taxon>Dikarya</taxon>
        <taxon>Ascomycota</taxon>
        <taxon>Pezizomycotina</taxon>
        <taxon>Dothideomycetes</taxon>
        <taxon>Pleosporomycetidae</taxon>
        <taxon>Pleosporales</taxon>
        <taxon>Pleosporineae</taxon>
        <taxon>Phaeosphaeriaceae</taxon>
        <taxon>Parastagonospora</taxon>
    </lineage>
</organism>
<dbReference type="InParanoid" id="Q0UNR2"/>
<dbReference type="EMBL" id="CH445333">
    <property type="protein sequence ID" value="EAT86433.1"/>
    <property type="molecule type" value="Genomic_DNA"/>
</dbReference>
<keyword evidence="1" id="KW-0472">Membrane</keyword>
<accession>Q0UNR2</accession>
<evidence type="ECO:0000256" key="1">
    <source>
        <dbReference type="SAM" id="Phobius"/>
    </source>
</evidence>
<name>Q0UNR2_PHANO</name>
<sequence length="70" mass="7685">MTAGSAGNYAVALASFLVWVTLVRFNDMHQPASSHFTENAFTIDTRKALHAIRRDPTTIDQHSLREGALG</sequence>
<gene>
    <name evidence="2" type="ORF">SNOG_06602</name>
</gene>
<reference evidence="3" key="1">
    <citation type="journal article" date="2007" name="Plant Cell">
        <title>Dothideomycete-plant interactions illuminated by genome sequencing and EST analysis of the wheat pathogen Stagonospora nodorum.</title>
        <authorList>
            <person name="Hane J.K."/>
            <person name="Lowe R.G."/>
            <person name="Solomon P.S."/>
            <person name="Tan K.C."/>
            <person name="Schoch C.L."/>
            <person name="Spatafora J.W."/>
            <person name="Crous P.W."/>
            <person name="Kodira C."/>
            <person name="Birren B.W."/>
            <person name="Galagan J.E."/>
            <person name="Torriani S.F."/>
            <person name="McDonald B.A."/>
            <person name="Oliver R.P."/>
        </authorList>
    </citation>
    <scope>NUCLEOTIDE SEQUENCE [LARGE SCALE GENOMIC DNA]</scope>
    <source>
        <strain evidence="3">SN15 / ATCC MYA-4574 / FGSC 10173</strain>
    </source>
</reference>
<proteinExistence type="predicted"/>
<dbReference type="KEGG" id="pno:SNOG_06602"/>
<evidence type="ECO:0000313" key="3">
    <source>
        <dbReference type="Proteomes" id="UP000001055"/>
    </source>
</evidence>
<protein>
    <submittedName>
        <fullName evidence="2">Uncharacterized protein</fullName>
    </submittedName>
</protein>
<dbReference type="HOGENOM" id="CLU_2758658_0_0_1"/>
<dbReference type="RefSeq" id="XP_001796968.1">
    <property type="nucleotide sequence ID" value="XM_001796916.1"/>
</dbReference>